<protein>
    <submittedName>
        <fullName evidence="1">Uncharacterized protein</fullName>
    </submittedName>
</protein>
<organism evidence="1 2">
    <name type="scientific">Kalanchoe fedtschenkoi</name>
    <name type="common">Lavender scallops</name>
    <name type="synonym">South American air plant</name>
    <dbReference type="NCBI Taxonomy" id="63787"/>
    <lineage>
        <taxon>Eukaryota</taxon>
        <taxon>Viridiplantae</taxon>
        <taxon>Streptophyta</taxon>
        <taxon>Embryophyta</taxon>
        <taxon>Tracheophyta</taxon>
        <taxon>Spermatophyta</taxon>
        <taxon>Magnoliopsida</taxon>
        <taxon>eudicotyledons</taxon>
        <taxon>Gunneridae</taxon>
        <taxon>Pentapetalae</taxon>
        <taxon>Saxifragales</taxon>
        <taxon>Crassulaceae</taxon>
        <taxon>Kalanchoe</taxon>
    </lineage>
</organism>
<evidence type="ECO:0000313" key="1">
    <source>
        <dbReference type="EnsemblPlants" id="Kaladp0076s0133.1.v1.1.CDS.1"/>
    </source>
</evidence>
<dbReference type="AlphaFoldDB" id="A0A7N1A1U9"/>
<proteinExistence type="predicted"/>
<sequence>MRAVTVVLCVKRFNSISASQYSEGPNRRLNSVVNRPQSVNLQVACINWNHCSAGPVKWREATTCRCGSGIC</sequence>
<keyword evidence="2" id="KW-1185">Reference proteome</keyword>
<name>A0A7N1A1U9_KALFE</name>
<dbReference type="Proteomes" id="UP000594263">
    <property type="component" value="Unplaced"/>
</dbReference>
<dbReference type="Gramene" id="Kaladp0076s0133.1.v1.1">
    <property type="protein sequence ID" value="Kaladp0076s0133.1.v1.1.CDS.1"/>
    <property type="gene ID" value="Kaladp0076s0133.v1.1"/>
</dbReference>
<dbReference type="EnsemblPlants" id="Kaladp0076s0133.1.v1.1">
    <property type="protein sequence ID" value="Kaladp0076s0133.1.v1.1.CDS.1"/>
    <property type="gene ID" value="Kaladp0076s0133.v1.1"/>
</dbReference>
<reference evidence="1" key="1">
    <citation type="submission" date="2021-01" db="UniProtKB">
        <authorList>
            <consortium name="EnsemblPlants"/>
        </authorList>
    </citation>
    <scope>IDENTIFICATION</scope>
</reference>
<evidence type="ECO:0000313" key="2">
    <source>
        <dbReference type="Proteomes" id="UP000594263"/>
    </source>
</evidence>
<accession>A0A7N1A1U9</accession>